<sequence>MHHVGIQTRDLANCVAWYRDFFGCEEKWSLEEFSDLTLSRLPGMERLTEVRVGDLRFHLFERADDTDDLPGGNKIQFQHVCLDVSSPENLVAWRERWLELRASGRYRFATDEAPTDIVTDADGVQSCYLVDVNGLEFELTYTPGGDR</sequence>
<dbReference type="EMBL" id="NSDM01000002">
    <property type="protein sequence ID" value="MDQ2583518.1"/>
    <property type="molecule type" value="Genomic_DNA"/>
</dbReference>
<keyword evidence="3" id="KW-1185">Reference proteome</keyword>
<organism evidence="2 3">
    <name type="scientific">Saccharothrix yanglingensis</name>
    <dbReference type="NCBI Taxonomy" id="659496"/>
    <lineage>
        <taxon>Bacteria</taxon>
        <taxon>Bacillati</taxon>
        <taxon>Actinomycetota</taxon>
        <taxon>Actinomycetes</taxon>
        <taxon>Pseudonocardiales</taxon>
        <taxon>Pseudonocardiaceae</taxon>
        <taxon>Saccharothrix</taxon>
    </lineage>
</organism>
<dbReference type="InterPro" id="IPR037523">
    <property type="entry name" value="VOC_core"/>
</dbReference>
<evidence type="ECO:0000259" key="1">
    <source>
        <dbReference type="PROSITE" id="PS51819"/>
    </source>
</evidence>
<dbReference type="InterPro" id="IPR004360">
    <property type="entry name" value="Glyas_Fos-R_dOase_dom"/>
</dbReference>
<dbReference type="RefSeq" id="WP_306744628.1">
    <property type="nucleotide sequence ID" value="NZ_NSDM01000002.1"/>
</dbReference>
<keyword evidence="2" id="KW-0223">Dioxygenase</keyword>
<dbReference type="InterPro" id="IPR029068">
    <property type="entry name" value="Glyas_Bleomycin-R_OHBP_Dase"/>
</dbReference>
<dbReference type="SUPFAM" id="SSF54593">
    <property type="entry name" value="Glyoxalase/Bleomycin resistance protein/Dihydroxybiphenyl dioxygenase"/>
    <property type="match status" value="1"/>
</dbReference>
<reference evidence="2 3" key="1">
    <citation type="submission" date="2017-06" db="EMBL/GenBank/DDBJ databases">
        <title>Cultured bacterium strain Saccharothrix yanglingensis Hhs.015.</title>
        <authorList>
            <person name="Xia Y."/>
        </authorList>
    </citation>
    <scope>NUCLEOTIDE SEQUENCE [LARGE SCALE GENOMIC DNA]</scope>
    <source>
        <strain evidence="2 3">Hhs.015</strain>
    </source>
</reference>
<dbReference type="Gene3D" id="3.10.180.10">
    <property type="entry name" value="2,3-Dihydroxybiphenyl 1,2-Dioxygenase, domain 1"/>
    <property type="match status" value="1"/>
</dbReference>
<accession>A0ABU0WVJ1</accession>
<dbReference type="CDD" id="cd06587">
    <property type="entry name" value="VOC"/>
    <property type="match status" value="1"/>
</dbReference>
<evidence type="ECO:0000313" key="3">
    <source>
        <dbReference type="Proteomes" id="UP001225605"/>
    </source>
</evidence>
<gene>
    <name evidence="2" type="ORF">CKY47_05890</name>
</gene>
<proteinExistence type="predicted"/>
<dbReference type="Proteomes" id="UP001225605">
    <property type="component" value="Unassembled WGS sequence"/>
</dbReference>
<evidence type="ECO:0000313" key="2">
    <source>
        <dbReference type="EMBL" id="MDQ2583518.1"/>
    </source>
</evidence>
<feature type="domain" description="VOC" evidence="1">
    <location>
        <begin position="1"/>
        <end position="142"/>
    </location>
</feature>
<dbReference type="PROSITE" id="PS51819">
    <property type="entry name" value="VOC"/>
    <property type="match status" value="1"/>
</dbReference>
<protein>
    <submittedName>
        <fullName evidence="2">Dioxygenase</fullName>
    </submittedName>
</protein>
<comment type="caution">
    <text evidence="2">The sequence shown here is derived from an EMBL/GenBank/DDBJ whole genome shotgun (WGS) entry which is preliminary data.</text>
</comment>
<dbReference type="Pfam" id="PF00903">
    <property type="entry name" value="Glyoxalase"/>
    <property type="match status" value="1"/>
</dbReference>
<dbReference type="GO" id="GO:0051213">
    <property type="term" value="F:dioxygenase activity"/>
    <property type="evidence" value="ECO:0007669"/>
    <property type="project" value="UniProtKB-KW"/>
</dbReference>
<name>A0ABU0WVJ1_9PSEU</name>
<keyword evidence="2" id="KW-0560">Oxidoreductase</keyword>